<dbReference type="InterPro" id="IPR013551">
    <property type="entry name" value="YicC-like_C"/>
</dbReference>
<dbReference type="STRING" id="483547.GSUB_10320"/>
<evidence type="ECO:0000256" key="3">
    <source>
        <dbReference type="ARBA" id="ARBA00022759"/>
    </source>
</evidence>
<evidence type="ECO:0000313" key="8">
    <source>
        <dbReference type="EMBL" id="AJF06872.1"/>
    </source>
</evidence>
<dbReference type="PANTHER" id="PTHR30636:SF3">
    <property type="entry name" value="UPF0701 PROTEIN YICC"/>
    <property type="match status" value="1"/>
</dbReference>
<protein>
    <recommendedName>
        <fullName evidence="10">YicC family protein</fullName>
    </recommendedName>
</protein>
<dbReference type="InterPro" id="IPR005229">
    <property type="entry name" value="YicC/YloC-like"/>
</dbReference>
<comment type="similarity">
    <text evidence="5">Belongs to the YicC/YloC family.</text>
</comment>
<dbReference type="Pfam" id="PF08340">
    <property type="entry name" value="YicC-like_C"/>
    <property type="match status" value="1"/>
</dbReference>
<feature type="domain" description="Endoribonuclease YicC-like N-terminal" evidence="6">
    <location>
        <begin position="2"/>
        <end position="156"/>
    </location>
</feature>
<evidence type="ECO:0000256" key="4">
    <source>
        <dbReference type="ARBA" id="ARBA00022801"/>
    </source>
</evidence>
<keyword evidence="2" id="KW-0540">Nuclease</keyword>
<evidence type="ECO:0000256" key="2">
    <source>
        <dbReference type="ARBA" id="ARBA00022722"/>
    </source>
</evidence>
<dbReference type="KEGG" id="gsb:GSUB_10320"/>
<gene>
    <name evidence="8" type="ORF">GSUB_10320</name>
</gene>
<dbReference type="InterPro" id="IPR013527">
    <property type="entry name" value="YicC-like_N"/>
</dbReference>
<dbReference type="EMBL" id="CP010311">
    <property type="protein sequence ID" value="AJF06872.1"/>
    <property type="molecule type" value="Genomic_DNA"/>
</dbReference>
<dbReference type="OrthoDB" id="9771229at2"/>
<evidence type="ECO:0000256" key="1">
    <source>
        <dbReference type="ARBA" id="ARBA00001968"/>
    </source>
</evidence>
<dbReference type="AlphaFoldDB" id="A0A0B5FFE9"/>
<reference evidence="8 9" key="1">
    <citation type="journal article" date="2015" name="Genome Announc.">
        <title>Genomes of Geoalkalibacter ferrihydriticus Z-0531T and Geoalkalibacter subterraneus Red1T, Two Haloalkaliphilic Metal-Reducing Deltaproteobacteria.</title>
        <authorList>
            <person name="Badalamenti J.P."/>
            <person name="Krajmalnik-Brown R."/>
            <person name="Torres C.I."/>
            <person name="Bond D.R."/>
        </authorList>
    </citation>
    <scope>NUCLEOTIDE SEQUENCE [LARGE SCALE GENOMIC DNA]</scope>
    <source>
        <strain evidence="8 9">Red1</strain>
    </source>
</reference>
<evidence type="ECO:0000259" key="6">
    <source>
        <dbReference type="Pfam" id="PF03755"/>
    </source>
</evidence>
<dbReference type="PANTHER" id="PTHR30636">
    <property type="entry name" value="UPF0701 PROTEIN YICC"/>
    <property type="match status" value="1"/>
</dbReference>
<evidence type="ECO:0000256" key="5">
    <source>
        <dbReference type="ARBA" id="ARBA00035648"/>
    </source>
</evidence>
<dbReference type="Pfam" id="PF03755">
    <property type="entry name" value="YicC-like_N"/>
    <property type="match status" value="1"/>
</dbReference>
<dbReference type="GO" id="GO:0016787">
    <property type="term" value="F:hydrolase activity"/>
    <property type="evidence" value="ECO:0007669"/>
    <property type="project" value="UniProtKB-KW"/>
</dbReference>
<organism evidence="8 9">
    <name type="scientific">Geoalkalibacter subterraneus</name>
    <dbReference type="NCBI Taxonomy" id="483547"/>
    <lineage>
        <taxon>Bacteria</taxon>
        <taxon>Pseudomonadati</taxon>
        <taxon>Thermodesulfobacteriota</taxon>
        <taxon>Desulfuromonadia</taxon>
        <taxon>Desulfuromonadales</taxon>
        <taxon>Geoalkalibacteraceae</taxon>
        <taxon>Geoalkalibacter</taxon>
    </lineage>
</organism>
<accession>A0A0B5FFE9</accession>
<keyword evidence="4" id="KW-0378">Hydrolase</keyword>
<comment type="cofactor">
    <cofactor evidence="1">
        <name>a divalent metal cation</name>
        <dbReference type="ChEBI" id="CHEBI:60240"/>
    </cofactor>
</comment>
<proteinExistence type="inferred from homology"/>
<dbReference type="GO" id="GO:0004521">
    <property type="term" value="F:RNA endonuclease activity"/>
    <property type="evidence" value="ECO:0007669"/>
    <property type="project" value="InterPro"/>
</dbReference>
<keyword evidence="9" id="KW-1185">Reference proteome</keyword>
<dbReference type="NCBIfam" id="TIGR00255">
    <property type="entry name" value="YicC/YloC family endoribonuclease"/>
    <property type="match status" value="1"/>
</dbReference>
<evidence type="ECO:0000313" key="9">
    <source>
        <dbReference type="Proteomes" id="UP000035036"/>
    </source>
</evidence>
<dbReference type="HOGENOM" id="CLU_076609_1_0_7"/>
<keyword evidence="3" id="KW-0255">Endonuclease</keyword>
<evidence type="ECO:0000259" key="7">
    <source>
        <dbReference type="Pfam" id="PF08340"/>
    </source>
</evidence>
<dbReference type="RefSeq" id="WP_040200682.1">
    <property type="nucleotide sequence ID" value="NZ_CP010311.1"/>
</dbReference>
<dbReference type="Proteomes" id="UP000035036">
    <property type="component" value="Chromosome"/>
</dbReference>
<sequence>MIKSMTGYGKGQGESENLSLTVEIKTVNHRFGDVSIKAPRFLMGYDHEIRKRVSQRLRRGKIDLFISQDSQEKLAAAPAFNPALAEAYVEMFRRMTTAYDLKDDLSLSLLAAQKDVIVLEDCAVAAEEIRKCLDQALESAVDAVESMRVAEGRATQEDIAARLDLIGDVLETIVARAPEVVQEWQVKLKQRLERLASEVDFDEQRVAQEVALFADRCDISEEISRFRSHLQQFHDLLQQQEPVGRQLDFLVQELNREANTMGSKSNDSQLTRQVVQLKAELEKIKEQVQNVE</sequence>
<name>A0A0B5FFE9_9BACT</name>
<feature type="domain" description="Endoribonuclease YicC-like C-terminal" evidence="7">
    <location>
        <begin position="175"/>
        <end position="292"/>
    </location>
</feature>
<evidence type="ECO:0008006" key="10">
    <source>
        <dbReference type="Google" id="ProtNLM"/>
    </source>
</evidence>